<proteinExistence type="predicted"/>
<sequence length="194" mass="22470">MTNLLVDEIYSKYVDRFSKNSPECVGWMDGTENSQERFQKIYEAGIGDDDSILDVGCGVGHLHTYLTNKGWNGKYLGFDPNEKAIDLVDEEINAIHGTIEDLDETKYDWVIANGVFNLGLKEEHAFWIIENMLKRANKGIIFNMLLAPYQDDRYESYNPNSISHKLQEHDHKEIKIVKSFLDKNAEFTVYFYKV</sequence>
<dbReference type="SUPFAM" id="SSF53335">
    <property type="entry name" value="S-adenosyl-L-methionine-dependent methyltransferases"/>
    <property type="match status" value="1"/>
</dbReference>
<name>A0A381Z2N8_9ZZZZ</name>
<protein>
    <recommendedName>
        <fullName evidence="1">Methyltransferase domain-containing protein</fullName>
    </recommendedName>
</protein>
<dbReference type="EMBL" id="UINC01019707">
    <property type="protein sequence ID" value="SVA83460.1"/>
    <property type="molecule type" value="Genomic_DNA"/>
</dbReference>
<accession>A0A381Z2N8</accession>
<dbReference type="InterPro" id="IPR025714">
    <property type="entry name" value="Methyltranfer_dom"/>
</dbReference>
<gene>
    <name evidence="2" type="ORF">METZ01_LOCUS136314</name>
</gene>
<feature type="domain" description="Methyltransferase" evidence="1">
    <location>
        <begin position="48"/>
        <end position="136"/>
    </location>
</feature>
<dbReference type="Gene3D" id="3.40.50.150">
    <property type="entry name" value="Vaccinia Virus protein VP39"/>
    <property type="match status" value="1"/>
</dbReference>
<evidence type="ECO:0000259" key="1">
    <source>
        <dbReference type="Pfam" id="PF13847"/>
    </source>
</evidence>
<dbReference type="AlphaFoldDB" id="A0A381Z2N8"/>
<reference evidence="2" key="1">
    <citation type="submission" date="2018-05" db="EMBL/GenBank/DDBJ databases">
        <authorList>
            <person name="Lanie J.A."/>
            <person name="Ng W.-L."/>
            <person name="Kazmierczak K.M."/>
            <person name="Andrzejewski T.M."/>
            <person name="Davidsen T.M."/>
            <person name="Wayne K.J."/>
            <person name="Tettelin H."/>
            <person name="Glass J.I."/>
            <person name="Rusch D."/>
            <person name="Podicherti R."/>
            <person name="Tsui H.-C.T."/>
            <person name="Winkler M.E."/>
        </authorList>
    </citation>
    <scope>NUCLEOTIDE SEQUENCE</scope>
</reference>
<organism evidence="2">
    <name type="scientific">marine metagenome</name>
    <dbReference type="NCBI Taxonomy" id="408172"/>
    <lineage>
        <taxon>unclassified sequences</taxon>
        <taxon>metagenomes</taxon>
        <taxon>ecological metagenomes</taxon>
    </lineage>
</organism>
<evidence type="ECO:0000313" key="2">
    <source>
        <dbReference type="EMBL" id="SVA83460.1"/>
    </source>
</evidence>
<dbReference type="InterPro" id="IPR029063">
    <property type="entry name" value="SAM-dependent_MTases_sf"/>
</dbReference>
<dbReference type="Pfam" id="PF13847">
    <property type="entry name" value="Methyltransf_31"/>
    <property type="match status" value="1"/>
</dbReference>
<dbReference type="CDD" id="cd02440">
    <property type="entry name" value="AdoMet_MTases"/>
    <property type="match status" value="1"/>
</dbReference>